<reference evidence="2" key="1">
    <citation type="submission" date="2022-01" db="EMBL/GenBank/DDBJ databases">
        <title>Paenibacillus spongiae sp. nov., isolated from marine sponge.</title>
        <authorList>
            <person name="Li Z."/>
            <person name="Zhang M."/>
        </authorList>
    </citation>
    <scope>NUCLEOTIDE SEQUENCE</scope>
    <source>
        <strain evidence="2">PHS-Z3</strain>
    </source>
</reference>
<accession>A0ABY5S9F0</accession>
<protein>
    <submittedName>
        <fullName evidence="2">Uncharacterized protein</fullName>
    </submittedName>
</protein>
<keyword evidence="1" id="KW-0732">Signal</keyword>
<gene>
    <name evidence="2" type="ORF">L1F29_29065</name>
</gene>
<organism evidence="2 3">
    <name type="scientific">Paenibacillus spongiae</name>
    <dbReference type="NCBI Taxonomy" id="2909671"/>
    <lineage>
        <taxon>Bacteria</taxon>
        <taxon>Bacillati</taxon>
        <taxon>Bacillota</taxon>
        <taxon>Bacilli</taxon>
        <taxon>Bacillales</taxon>
        <taxon>Paenibacillaceae</taxon>
        <taxon>Paenibacillus</taxon>
    </lineage>
</organism>
<dbReference type="EMBL" id="CP091430">
    <property type="protein sequence ID" value="UVI29425.1"/>
    <property type="molecule type" value="Genomic_DNA"/>
</dbReference>
<dbReference type="Proteomes" id="UP001057877">
    <property type="component" value="Chromosome"/>
</dbReference>
<sequence>MIKRLYGVLLLIVLATGCSSKPKPDAFPQYDSMDEAMSRYAHQERVQGSIMQLNLSHDRKLLLTELRDGVYFVGELLEREGKFSIVHLINGVDINQAAGAAGAFRTTDGKDYTIRYGKKEERGLQFVEELGVSLSVEEGDHVTDRNPQHANPNIIVSVQELWSKGSAVKLDKK</sequence>
<evidence type="ECO:0000313" key="2">
    <source>
        <dbReference type="EMBL" id="UVI29425.1"/>
    </source>
</evidence>
<evidence type="ECO:0000313" key="3">
    <source>
        <dbReference type="Proteomes" id="UP001057877"/>
    </source>
</evidence>
<keyword evidence="3" id="KW-1185">Reference proteome</keyword>
<dbReference type="PROSITE" id="PS51257">
    <property type="entry name" value="PROKAR_LIPOPROTEIN"/>
    <property type="match status" value="1"/>
</dbReference>
<dbReference type="RefSeq" id="WP_258385514.1">
    <property type="nucleotide sequence ID" value="NZ_CP091430.1"/>
</dbReference>
<feature type="signal peptide" evidence="1">
    <location>
        <begin position="1"/>
        <end position="20"/>
    </location>
</feature>
<name>A0ABY5S9F0_9BACL</name>
<feature type="chain" id="PRO_5045150305" evidence="1">
    <location>
        <begin position="21"/>
        <end position="173"/>
    </location>
</feature>
<proteinExistence type="predicted"/>
<evidence type="ECO:0000256" key="1">
    <source>
        <dbReference type="SAM" id="SignalP"/>
    </source>
</evidence>